<sequence>MRYFSIYIPDQKTNPSGPLTGKKREEMDQFVEASLKRGEFLSGGGFLSIKQHGAVVRRTNGKNVVIDGPYAESKELLGGFAMLEYASREAAIEGAKRFLEVAGDGECVTYQIMEPTTHA</sequence>
<dbReference type="RefSeq" id="WP_343793439.1">
    <property type="nucleotide sequence ID" value="NZ_BAAAEU010000025.1"/>
</dbReference>
<dbReference type="InterPro" id="IPR005545">
    <property type="entry name" value="YCII"/>
</dbReference>
<dbReference type="InterPro" id="IPR011008">
    <property type="entry name" value="Dimeric_a/b-barrel"/>
</dbReference>
<feature type="domain" description="YCII-related" evidence="2">
    <location>
        <begin position="23"/>
        <end position="101"/>
    </location>
</feature>
<comment type="caution">
    <text evidence="3">The sequence shown here is derived from an EMBL/GenBank/DDBJ whole genome shotgun (WGS) entry which is preliminary data.</text>
</comment>
<dbReference type="Gene3D" id="3.30.70.1060">
    <property type="entry name" value="Dimeric alpha+beta barrel"/>
    <property type="match status" value="1"/>
</dbReference>
<evidence type="ECO:0000256" key="1">
    <source>
        <dbReference type="ARBA" id="ARBA00007689"/>
    </source>
</evidence>
<proteinExistence type="inferred from homology"/>
<evidence type="ECO:0000313" key="3">
    <source>
        <dbReference type="EMBL" id="GAA0722842.1"/>
    </source>
</evidence>
<dbReference type="EMBL" id="BAAAEU010000025">
    <property type="protein sequence ID" value="GAA0722842.1"/>
    <property type="molecule type" value="Genomic_DNA"/>
</dbReference>
<evidence type="ECO:0000259" key="2">
    <source>
        <dbReference type="Pfam" id="PF03795"/>
    </source>
</evidence>
<reference evidence="4" key="1">
    <citation type="journal article" date="2019" name="Int. J. Syst. Evol. Microbiol.">
        <title>The Global Catalogue of Microorganisms (GCM) 10K type strain sequencing project: providing services to taxonomists for standard genome sequencing and annotation.</title>
        <authorList>
            <consortium name="The Broad Institute Genomics Platform"/>
            <consortium name="The Broad Institute Genome Sequencing Center for Infectious Disease"/>
            <person name="Wu L."/>
            <person name="Ma J."/>
        </authorList>
    </citation>
    <scope>NUCLEOTIDE SEQUENCE [LARGE SCALE GENOMIC DNA]</scope>
    <source>
        <strain evidence="4">JCM 15421</strain>
    </source>
</reference>
<dbReference type="Pfam" id="PF03795">
    <property type="entry name" value="YCII"/>
    <property type="match status" value="1"/>
</dbReference>
<protein>
    <recommendedName>
        <fullName evidence="2">YCII-related domain-containing protein</fullName>
    </recommendedName>
</protein>
<evidence type="ECO:0000313" key="4">
    <source>
        <dbReference type="Proteomes" id="UP001501523"/>
    </source>
</evidence>
<dbReference type="SUPFAM" id="SSF54909">
    <property type="entry name" value="Dimeric alpha+beta barrel"/>
    <property type="match status" value="1"/>
</dbReference>
<gene>
    <name evidence="3" type="ORF">GCM10009105_34280</name>
</gene>
<dbReference type="Proteomes" id="UP001501523">
    <property type="component" value="Unassembled WGS sequence"/>
</dbReference>
<name>A0ABP3U1Y8_9GAMM</name>
<dbReference type="PANTHER" id="PTHR35174">
    <property type="entry name" value="BLL7171 PROTEIN-RELATED"/>
    <property type="match status" value="1"/>
</dbReference>
<comment type="similarity">
    <text evidence="1">Belongs to the YciI family.</text>
</comment>
<accession>A0ABP3U1Y8</accession>
<organism evidence="3 4">
    <name type="scientific">Dokdonella soli</name>
    <dbReference type="NCBI Taxonomy" id="529810"/>
    <lineage>
        <taxon>Bacteria</taxon>
        <taxon>Pseudomonadati</taxon>
        <taxon>Pseudomonadota</taxon>
        <taxon>Gammaproteobacteria</taxon>
        <taxon>Lysobacterales</taxon>
        <taxon>Rhodanobacteraceae</taxon>
        <taxon>Dokdonella</taxon>
    </lineage>
</organism>
<keyword evidence="4" id="KW-1185">Reference proteome</keyword>